<dbReference type="HOGENOM" id="CLU_1027399_0_0_1"/>
<proteinExistence type="predicted"/>
<evidence type="ECO:0000313" key="2">
    <source>
        <dbReference type="Proteomes" id="UP000006757"/>
    </source>
</evidence>
<comment type="caution">
    <text evidence="1">The sequence shown here is derived from an EMBL/GenBank/DDBJ whole genome shotgun (WGS) entry which is preliminary data.</text>
</comment>
<dbReference type="InParanoid" id="K1VWN4"/>
<organism evidence="1 2">
    <name type="scientific">Trichosporon asahii var. asahii (strain CBS 8904)</name>
    <name type="common">Yeast</name>
    <dbReference type="NCBI Taxonomy" id="1220162"/>
    <lineage>
        <taxon>Eukaryota</taxon>
        <taxon>Fungi</taxon>
        <taxon>Dikarya</taxon>
        <taxon>Basidiomycota</taxon>
        <taxon>Agaricomycotina</taxon>
        <taxon>Tremellomycetes</taxon>
        <taxon>Trichosporonales</taxon>
        <taxon>Trichosporonaceae</taxon>
        <taxon>Trichosporon</taxon>
    </lineage>
</organism>
<name>K1VWN4_TRIAC</name>
<sequence length="296" mass="32694">MGMWFNYTFGLSEAINSLCCPPDNATNAGAWSYCAVAVGPYNGTDEKDMTSYKVGGCFAEHNVTDIRVYLQDKPEGPPSAAPRLVSKPFGVLSFVLLTLAFTSGTLAQTEQTRPNQNDELSQEVFAQDDKDNDLLRKYGTLANTPMCTHFEPDPPDKWRMDSTMPPISYGQGTPVFAAGIDDGTHTGRWLNVTWAADVPVTGDWDALQETLKKNLPQDRFDRLRERVYVPSVPDMFFFPQHPARTGRVAVSSTAVMVPGTFSQCNTTEPTHRGNVRIPYEDGVFFFAASLPPTSSR</sequence>
<dbReference type="EMBL" id="AMBO01000324">
    <property type="protein sequence ID" value="EKD01208.1"/>
    <property type="molecule type" value="Genomic_DNA"/>
</dbReference>
<keyword evidence="2" id="KW-1185">Reference proteome</keyword>
<reference evidence="1 2" key="1">
    <citation type="journal article" date="2012" name="Eukaryot. Cell">
        <title>Genome sequence of the Trichosporon asahii environmental strain CBS 8904.</title>
        <authorList>
            <person name="Yang R.Y."/>
            <person name="Li H.T."/>
            <person name="Zhu H."/>
            <person name="Zhou G.P."/>
            <person name="Wang M."/>
            <person name="Wang L."/>
        </authorList>
    </citation>
    <scope>NUCLEOTIDE SEQUENCE [LARGE SCALE GENOMIC DNA]</scope>
    <source>
        <strain evidence="1 2">CBS 8904</strain>
    </source>
</reference>
<accession>K1VWN4</accession>
<evidence type="ECO:0000313" key="1">
    <source>
        <dbReference type="EMBL" id="EKD01208.1"/>
    </source>
</evidence>
<gene>
    <name evidence="1" type="ORF">A1Q2_04531</name>
</gene>
<dbReference type="AlphaFoldDB" id="K1VWN4"/>
<protein>
    <submittedName>
        <fullName evidence="1">Uncharacterized protein</fullName>
    </submittedName>
</protein>
<dbReference type="Proteomes" id="UP000006757">
    <property type="component" value="Unassembled WGS sequence"/>
</dbReference>